<keyword evidence="2" id="KW-1185">Reference proteome</keyword>
<dbReference type="AlphaFoldDB" id="A0A9N8PYA6"/>
<dbReference type="EMBL" id="LR824015">
    <property type="protein sequence ID" value="CAD0200174.1"/>
    <property type="molecule type" value="Genomic_DNA"/>
</dbReference>
<proteinExistence type="predicted"/>
<sequence length="109" mass="12094">MAISYISRSDGTIPLFCLAGARHQGCHQLSATQCTGAASRPLATLSHNSCRSLHCHTPQFTDLHSTVHHHFSHCLRPYLEGSKMYFRDSFLRLTCGSTLNFATNESRAN</sequence>
<organism evidence="1 2">
    <name type="scientific">Chrysodeixis includens</name>
    <name type="common">Soybean looper</name>
    <name type="synonym">Pseudoplusia includens</name>
    <dbReference type="NCBI Taxonomy" id="689277"/>
    <lineage>
        <taxon>Eukaryota</taxon>
        <taxon>Metazoa</taxon>
        <taxon>Ecdysozoa</taxon>
        <taxon>Arthropoda</taxon>
        <taxon>Hexapoda</taxon>
        <taxon>Insecta</taxon>
        <taxon>Pterygota</taxon>
        <taxon>Neoptera</taxon>
        <taxon>Endopterygota</taxon>
        <taxon>Lepidoptera</taxon>
        <taxon>Glossata</taxon>
        <taxon>Ditrysia</taxon>
        <taxon>Noctuoidea</taxon>
        <taxon>Noctuidae</taxon>
        <taxon>Plusiinae</taxon>
        <taxon>Chrysodeixis</taxon>
    </lineage>
</organism>
<name>A0A9N8PYA6_CHRIL</name>
<accession>A0A9N8PYA6</accession>
<evidence type="ECO:0000313" key="2">
    <source>
        <dbReference type="Proteomes" id="UP001154114"/>
    </source>
</evidence>
<reference evidence="1" key="1">
    <citation type="submission" date="2021-12" db="EMBL/GenBank/DDBJ databases">
        <authorList>
            <person name="King R."/>
        </authorList>
    </citation>
    <scope>NUCLEOTIDE SEQUENCE</scope>
</reference>
<dbReference type="Proteomes" id="UP001154114">
    <property type="component" value="Chromosome 12"/>
</dbReference>
<gene>
    <name evidence="1" type="ORF">CINC_LOCUS1862</name>
</gene>
<evidence type="ECO:0000313" key="1">
    <source>
        <dbReference type="EMBL" id="CAD0200174.1"/>
    </source>
</evidence>
<protein>
    <submittedName>
        <fullName evidence="1">Uncharacterized protein</fullName>
    </submittedName>
</protein>